<dbReference type="PANTHER" id="PTHR30472:SF24">
    <property type="entry name" value="FERRIC ENTEROBACTIN TRANSPORT SYSTEM PERMEASE PROTEIN FEPG"/>
    <property type="match status" value="1"/>
</dbReference>
<keyword evidence="7 8" id="KW-0472">Membrane</keyword>
<evidence type="ECO:0000256" key="6">
    <source>
        <dbReference type="ARBA" id="ARBA00022989"/>
    </source>
</evidence>
<dbReference type="Proteomes" id="UP000822184">
    <property type="component" value="Unassembled WGS sequence"/>
</dbReference>
<feature type="transmembrane region" description="Helical" evidence="8">
    <location>
        <begin position="246"/>
        <end position="270"/>
    </location>
</feature>
<comment type="subcellular location">
    <subcellularLocation>
        <location evidence="1">Cell membrane</location>
        <topology evidence="1">Multi-pass membrane protein</topology>
    </subcellularLocation>
</comment>
<evidence type="ECO:0000256" key="8">
    <source>
        <dbReference type="SAM" id="Phobius"/>
    </source>
</evidence>
<evidence type="ECO:0000256" key="1">
    <source>
        <dbReference type="ARBA" id="ARBA00004651"/>
    </source>
</evidence>
<evidence type="ECO:0000256" key="7">
    <source>
        <dbReference type="ARBA" id="ARBA00023136"/>
    </source>
</evidence>
<proteinExistence type="inferred from homology"/>
<dbReference type="RefSeq" id="WP_077856161.1">
    <property type="nucleotide sequence ID" value="NZ_JABTDW010000001.1"/>
</dbReference>
<protein>
    <submittedName>
        <fullName evidence="9">Iron complex transport system permease protein</fullName>
    </submittedName>
</protein>
<dbReference type="EMBL" id="JABTDW010000001">
    <property type="protein sequence ID" value="NSB15312.1"/>
    <property type="molecule type" value="Genomic_DNA"/>
</dbReference>
<feature type="transmembrane region" description="Helical" evidence="8">
    <location>
        <begin position="61"/>
        <end position="79"/>
    </location>
</feature>
<gene>
    <name evidence="9" type="ORF">BCD95_003571</name>
</gene>
<dbReference type="Gene3D" id="1.10.3470.10">
    <property type="entry name" value="ABC transporter involved in vitamin B12 uptake, BtuC"/>
    <property type="match status" value="1"/>
</dbReference>
<evidence type="ECO:0000256" key="3">
    <source>
        <dbReference type="ARBA" id="ARBA00022448"/>
    </source>
</evidence>
<feature type="transmembrane region" description="Helical" evidence="8">
    <location>
        <begin position="200"/>
        <end position="219"/>
    </location>
</feature>
<feature type="transmembrane region" description="Helical" evidence="8">
    <location>
        <begin position="91"/>
        <end position="109"/>
    </location>
</feature>
<feature type="transmembrane region" description="Helical" evidence="8">
    <location>
        <begin position="312"/>
        <end position="333"/>
    </location>
</feature>
<dbReference type="GO" id="GO:0022857">
    <property type="term" value="F:transmembrane transporter activity"/>
    <property type="evidence" value="ECO:0007669"/>
    <property type="project" value="InterPro"/>
</dbReference>
<accession>A0AAE5LR26</accession>
<reference evidence="9" key="1">
    <citation type="submission" date="2020-06" db="EMBL/GenBank/DDBJ databases">
        <title>Genomic insights into acetone-butanol-ethanol (ABE) fermentation by sequencing solventogenic clostridia strains.</title>
        <authorList>
            <person name="Brown S."/>
        </authorList>
    </citation>
    <scope>NUCLEOTIDE SEQUENCE</scope>
    <source>
        <strain evidence="9">DJ123</strain>
    </source>
</reference>
<feature type="transmembrane region" description="Helical" evidence="8">
    <location>
        <begin position="121"/>
        <end position="143"/>
    </location>
</feature>
<keyword evidence="6 8" id="KW-1133">Transmembrane helix</keyword>
<comment type="caution">
    <text evidence="9">The sequence shown here is derived from an EMBL/GenBank/DDBJ whole genome shotgun (WGS) entry which is preliminary data.</text>
</comment>
<evidence type="ECO:0000256" key="2">
    <source>
        <dbReference type="ARBA" id="ARBA00007935"/>
    </source>
</evidence>
<dbReference type="CDD" id="cd06550">
    <property type="entry name" value="TM_ABC_iron-siderophores_like"/>
    <property type="match status" value="1"/>
</dbReference>
<dbReference type="InterPro" id="IPR000522">
    <property type="entry name" value="ABC_transptr_permease_BtuC"/>
</dbReference>
<dbReference type="GO" id="GO:0033214">
    <property type="term" value="P:siderophore-iron import into cell"/>
    <property type="evidence" value="ECO:0007669"/>
    <property type="project" value="TreeGrafter"/>
</dbReference>
<evidence type="ECO:0000313" key="10">
    <source>
        <dbReference type="Proteomes" id="UP000822184"/>
    </source>
</evidence>
<organism evidence="9 10">
    <name type="scientific">Clostridium beijerinckii</name>
    <name type="common">Clostridium MP</name>
    <dbReference type="NCBI Taxonomy" id="1520"/>
    <lineage>
        <taxon>Bacteria</taxon>
        <taxon>Bacillati</taxon>
        <taxon>Bacillota</taxon>
        <taxon>Clostridia</taxon>
        <taxon>Eubacteriales</taxon>
        <taxon>Clostridiaceae</taxon>
        <taxon>Clostridium</taxon>
    </lineage>
</organism>
<keyword evidence="4" id="KW-1003">Cell membrane</keyword>
<sequence>MKKKSFKMTVSILAALLFISLILYLSWGTYKISPLDIINTLLGGGTKLQKASLLNTRLPRLLVGISSVGIALSTAGVLLQTITKNELADSGIIGINAGAAVAAVIFISLKTEDYYSELGALSIYVLPFMAILGAGISAIILYFLSSRDRVRPKRLLLIGIGINAGLSAFITFFTFRGGAGDYNRVLIWTSGSLWGSGWDYAKIIIPLVIIMFTLVIMNYKKLDVLNLSDEHGVCLGLNLNKERKKFLTIAVILAGAATAFAGNIGFIGLICPHIARRLVGPYHKNFLVISAIISAVIILLADAVSRNLFSPIEIPVGITISIFGVPYFIYLMMKEN</sequence>
<dbReference type="Pfam" id="PF01032">
    <property type="entry name" value="FecCD"/>
    <property type="match status" value="1"/>
</dbReference>
<dbReference type="FunFam" id="1.10.3470.10:FF:000001">
    <property type="entry name" value="Vitamin B12 ABC transporter permease BtuC"/>
    <property type="match status" value="1"/>
</dbReference>
<name>A0AAE5LR26_CLOBE</name>
<comment type="similarity">
    <text evidence="2">Belongs to the binding-protein-dependent transport system permease family. FecCD subfamily.</text>
</comment>
<keyword evidence="5 8" id="KW-0812">Transmembrane</keyword>
<evidence type="ECO:0000256" key="5">
    <source>
        <dbReference type="ARBA" id="ARBA00022692"/>
    </source>
</evidence>
<keyword evidence="3" id="KW-0813">Transport</keyword>
<dbReference type="PANTHER" id="PTHR30472">
    <property type="entry name" value="FERRIC ENTEROBACTIN TRANSPORT SYSTEM PERMEASE PROTEIN"/>
    <property type="match status" value="1"/>
</dbReference>
<dbReference type="AlphaFoldDB" id="A0AAE5LR26"/>
<evidence type="ECO:0000256" key="4">
    <source>
        <dbReference type="ARBA" id="ARBA00022475"/>
    </source>
</evidence>
<feature type="transmembrane region" description="Helical" evidence="8">
    <location>
        <begin position="282"/>
        <end position="300"/>
    </location>
</feature>
<dbReference type="InterPro" id="IPR037294">
    <property type="entry name" value="ABC_BtuC-like"/>
</dbReference>
<evidence type="ECO:0000313" key="9">
    <source>
        <dbReference type="EMBL" id="NSB15312.1"/>
    </source>
</evidence>
<dbReference type="GO" id="GO:0005886">
    <property type="term" value="C:plasma membrane"/>
    <property type="evidence" value="ECO:0007669"/>
    <property type="project" value="UniProtKB-SubCell"/>
</dbReference>
<feature type="transmembrane region" description="Helical" evidence="8">
    <location>
        <begin position="155"/>
        <end position="175"/>
    </location>
</feature>
<dbReference type="SUPFAM" id="SSF81345">
    <property type="entry name" value="ABC transporter involved in vitamin B12 uptake, BtuC"/>
    <property type="match status" value="1"/>
</dbReference>